<dbReference type="SUPFAM" id="SSF52151">
    <property type="entry name" value="FabD/lysophospholipase-like"/>
    <property type="match status" value="1"/>
</dbReference>
<dbReference type="CDD" id="cd02440">
    <property type="entry name" value="AdoMet_MTases"/>
    <property type="match status" value="1"/>
</dbReference>
<dbReference type="InterPro" id="IPR013154">
    <property type="entry name" value="ADH-like_N"/>
</dbReference>
<evidence type="ECO:0000256" key="7">
    <source>
        <dbReference type="PROSITE-ProRule" id="PRU01363"/>
    </source>
</evidence>
<dbReference type="Gene3D" id="3.40.50.720">
    <property type="entry name" value="NAD(P)-binding Rossmann-like Domain"/>
    <property type="match status" value="4"/>
</dbReference>
<evidence type="ECO:0000259" key="8">
    <source>
        <dbReference type="PROSITE" id="PS50075"/>
    </source>
</evidence>
<comment type="caution">
    <text evidence="11">The sequence shown here is derived from an EMBL/GenBank/DDBJ whole genome shotgun (WGS) entry which is preliminary data.</text>
</comment>
<dbReference type="Gene3D" id="3.30.70.3290">
    <property type="match status" value="1"/>
</dbReference>
<dbReference type="InterPro" id="IPR049551">
    <property type="entry name" value="PKS_DH_C"/>
</dbReference>
<name>A0ABP1Q0S8_9HEXA</name>
<dbReference type="SMART" id="SM00822">
    <property type="entry name" value="PKS_KR"/>
    <property type="match status" value="1"/>
</dbReference>
<keyword evidence="6" id="KW-0012">Acyltransferase</keyword>
<dbReference type="PROSITE" id="PS52004">
    <property type="entry name" value="KS3_2"/>
    <property type="match status" value="1"/>
</dbReference>
<dbReference type="Pfam" id="PF08242">
    <property type="entry name" value="Methyltransf_12"/>
    <property type="match status" value="1"/>
</dbReference>
<keyword evidence="2" id="KW-0597">Phosphoprotein</keyword>
<dbReference type="CDD" id="cd05195">
    <property type="entry name" value="enoyl_red"/>
    <property type="match status" value="1"/>
</dbReference>
<dbReference type="Gene3D" id="3.10.129.110">
    <property type="entry name" value="Polyketide synthase dehydratase"/>
    <property type="match status" value="1"/>
</dbReference>
<dbReference type="PANTHER" id="PTHR45681:SF6">
    <property type="entry name" value="POLYKETIDE SYNTHASE 37"/>
    <property type="match status" value="1"/>
</dbReference>
<evidence type="ECO:0000259" key="10">
    <source>
        <dbReference type="PROSITE" id="PS52019"/>
    </source>
</evidence>
<dbReference type="InterPro" id="IPR020843">
    <property type="entry name" value="ER"/>
</dbReference>
<feature type="region of interest" description="N-terminal hotdog fold" evidence="7">
    <location>
        <begin position="1137"/>
        <end position="1277"/>
    </location>
</feature>
<dbReference type="InterPro" id="IPR029044">
    <property type="entry name" value="Nucleotide-diphossugar_trans"/>
</dbReference>
<dbReference type="InterPro" id="IPR020807">
    <property type="entry name" value="PKS_DH"/>
</dbReference>
<dbReference type="InterPro" id="IPR036736">
    <property type="entry name" value="ACP-like_sf"/>
</dbReference>
<dbReference type="InterPro" id="IPR050444">
    <property type="entry name" value="Polyketide_Synthase"/>
</dbReference>
<dbReference type="PROSITE" id="PS50007">
    <property type="entry name" value="PIPLC_X_DOMAIN"/>
    <property type="match status" value="1"/>
</dbReference>
<dbReference type="InterPro" id="IPR016035">
    <property type="entry name" value="Acyl_Trfase/lysoPLipase"/>
</dbReference>
<dbReference type="InterPro" id="IPR001227">
    <property type="entry name" value="Ac_transferase_dom_sf"/>
</dbReference>
<dbReference type="InterPro" id="IPR049552">
    <property type="entry name" value="PKS_DH_N"/>
</dbReference>
<dbReference type="Pfam" id="PF07993">
    <property type="entry name" value="NAD_binding_4"/>
    <property type="match status" value="1"/>
</dbReference>
<dbReference type="Pfam" id="PF00109">
    <property type="entry name" value="ketoacyl-synt"/>
    <property type="match status" value="1"/>
</dbReference>
<keyword evidence="5" id="KW-0511">Multifunctional enzyme</keyword>
<dbReference type="InterPro" id="IPR013120">
    <property type="entry name" value="FAR_NAD-bd"/>
</dbReference>
<dbReference type="SMART" id="SM00823">
    <property type="entry name" value="PKS_PP"/>
    <property type="match status" value="1"/>
</dbReference>
<dbReference type="Pfam" id="PF21089">
    <property type="entry name" value="PKS_DH_N"/>
    <property type="match status" value="1"/>
</dbReference>
<dbReference type="SUPFAM" id="SSF53901">
    <property type="entry name" value="Thiolase-like"/>
    <property type="match status" value="1"/>
</dbReference>
<keyword evidence="3" id="KW-0808">Transferase</keyword>
<dbReference type="SUPFAM" id="SSF50129">
    <property type="entry name" value="GroES-like"/>
    <property type="match status" value="1"/>
</dbReference>
<evidence type="ECO:0000256" key="4">
    <source>
        <dbReference type="ARBA" id="ARBA00022857"/>
    </source>
</evidence>
<evidence type="ECO:0000256" key="6">
    <source>
        <dbReference type="ARBA" id="ARBA00023315"/>
    </source>
</evidence>
<dbReference type="InterPro" id="IPR049900">
    <property type="entry name" value="PKS_mFAS_DH"/>
</dbReference>
<dbReference type="InterPro" id="IPR029063">
    <property type="entry name" value="SAM-dependent_MTases_sf"/>
</dbReference>
<feature type="active site" description="Proton acceptor; for dehydratase activity" evidence="7">
    <location>
        <position position="1168"/>
    </location>
</feature>
<dbReference type="CDD" id="cd00833">
    <property type="entry name" value="PKS"/>
    <property type="match status" value="1"/>
</dbReference>
<dbReference type="InterPro" id="IPR013968">
    <property type="entry name" value="PKS_KR"/>
</dbReference>
<proteinExistence type="predicted"/>
<dbReference type="Pfam" id="PF22621">
    <property type="entry name" value="CurL-like_PKS_C"/>
    <property type="match status" value="1"/>
</dbReference>
<feature type="region of interest" description="C-terminal hotdog fold" evidence="7">
    <location>
        <begin position="1297"/>
        <end position="1447"/>
    </location>
</feature>
<dbReference type="Gene3D" id="1.10.1200.10">
    <property type="entry name" value="ACP-like"/>
    <property type="match status" value="1"/>
</dbReference>
<dbReference type="Pfam" id="PF08659">
    <property type="entry name" value="KR"/>
    <property type="match status" value="1"/>
</dbReference>
<keyword evidence="1" id="KW-0596">Phosphopantetheine</keyword>
<keyword evidence="4" id="KW-0521">NADP</keyword>
<dbReference type="PROSITE" id="PS00606">
    <property type="entry name" value="KS3_1"/>
    <property type="match status" value="1"/>
</dbReference>
<dbReference type="InterPro" id="IPR057326">
    <property type="entry name" value="KR_dom"/>
</dbReference>
<dbReference type="SUPFAM" id="SSF47336">
    <property type="entry name" value="ACP-like"/>
    <property type="match status" value="1"/>
</dbReference>
<dbReference type="InterPro" id="IPR014031">
    <property type="entry name" value="Ketoacyl_synth_C"/>
</dbReference>
<dbReference type="InterPro" id="IPR014043">
    <property type="entry name" value="Acyl_transferase_dom"/>
</dbReference>
<dbReference type="PROSITE" id="PS50075">
    <property type="entry name" value="CARRIER"/>
    <property type="match status" value="1"/>
</dbReference>
<evidence type="ECO:0000256" key="5">
    <source>
        <dbReference type="ARBA" id="ARBA00023268"/>
    </source>
</evidence>
<dbReference type="Pfam" id="PF00550">
    <property type="entry name" value="PP-binding"/>
    <property type="match status" value="1"/>
</dbReference>
<dbReference type="SMART" id="SM00827">
    <property type="entry name" value="PKS_AT"/>
    <property type="match status" value="1"/>
</dbReference>
<sequence>MTGFSGQIWLTSALTDEDVPNALTLCCSLKRVFTSRKIAVIYSSKVSKNLKEALNYGFDFLFHLEEDWNTTGLKNEEFVKLFPLTLKSFEKCAYLSPNMLVLKNCDELLDQDNENPQQFIWTEKGDTSIFIARPSLQAFHTLMQGLQARNGHSVDHYLRSWITNQTTECRFIEEKYNRLISPQNGMLVGYEKDISIVNLGTTKISGEISNSNGLIIEKIQQLRQHLYEHDVHPILTFKSTVSSTLPTSVTTTSHQSNEPIAIVGMSCRYPSANNLEEFWNILVEAKDGTGNPPDFRWMREQSCGNAKPELRKTNAGFLKVPVDDFDAKFFGISPKEMVCMDPQHRLLHELVWEGLEDAAVNPESLSGTDAGVFIGSWMTDYKDILTHGGHDEFYRMYMGNSIGAAAARISHLLGLTGPSIATESGCSSAMVAVHLACKSLQRGETSFALACGVNLLLHPFDKDVMPMVISPNGHCKTFDAKADGFARGEGCGVLVLKRLTDAVRDGDKVWALIRGSGMTQEGISKSMGTPTVQCESLAMKQALRDANVNPAHVSYVEAHGTGTVVGDPMEVSAIAKAYHSKQRKEPLLIGSVKTNVGHTESCSGITGIMKVVLAMQNEIIPPHRNFETLNPAIDLEAVPAKIPLEAFKWKKEVGVPRLAGVSSFGITGTDAHVILEEAPALPHNILCSSSYKRPLHVMKISAKTEEAMQFLLENYKNHLTTSKEELSDLAYTANIGRADFSQRAIIIAKSKGDAIKSIEQNKLLRGEETKESLGKVCFLFTGQGSQYPGMAKQLYETCPVFKMHFEYCEQILKNNYKIDIAEVLWSPGKKGDISRTIYSQTSIFCVEYALLKLWESWGVKADFALGHSLGEFAAAVCAGILTVEDAIKVVAERSRLIDELQSGKMLVIKADKHKVDQLMKKFAGDDKNKVLDYAAINSSEQTVVAGDSDVVVEFAQLCKEKDLKCIVLEATHAFHSKHMDPMLGDYRNVAKTVSKLGGNSSQYISGMRGILVETDQVDAEYWVQHTREKVLFLNASKKAVELGCKTFIEIGPQPVLAALTMMNNDVQLQCLPSLKKNESEWETLFNTLGKLYVKGFEINWRGLDEFYERKKVSLPHYPFIGKKFWPDLLAVTGSTIHPLIGTVIENASSTKLFQGGLNLRGLEYVKDHAIGDHVIFPGAGYLEMCLAAGLATIEGCTDFLPPPIRPMKVENLIIQAPLLLQDSKTCQVQTVVDFNTSKENELDWNDINIKVFHKVESETTKWLSHAQATFSPLPSAEEKNTPFDTDVFLQTLAQPCNDNSSLTELYDKLASVGLKFGPAFRSIEKLWRDEESKTLLAKVKVPSSEEKSQANYIIHPVVLDAMIQAVMMLCHTATLKRKLYVPIKVGKLVWLCDPDSSCSELYVHAFTSTSEKSDVSTDSAILVDSAGKQLAVMSSVEFIDTTVKAIESVVEQQNTLLPDMWEQVWKPTPNLAENRLSLQLRSGHCHTDGFEKHIDEVYNNPEPHIMETFTRLEEMCYLNFLRALYESGWNPNAYESFSEDGLFYELKLEANIRKYFGFMLTTLEKEGILQKTNNEKDDDTQWKVVRMPPLLSEVLNLLNSPLFTKDLVKAFNPTLLYAKFGENLSQILKGQVSPLSIHFPEEGANWPSVADFYKDYTTTFRLNRFADDICKTRFAHVTAVSRESQTNPEANNYPIKLLEIGAGTGSYTNDFFKALEELGVDFEYTFTDISAAFFPEAQKKFEKHLSKIVFKKLNIEEDPIEQGFIPEYYDYVYMAEVIHATKDIKESLRNIRMLMRPYANLDMLEQTRIHRPISYLFGAFEGFWRFNDFELRPKHCTLSRETWKNVYEETGFEVDGVFSTLEEYHSYVCVHKRPNDSQEYGMLNTVPALKKTKVWLIFNANGHQSQLVGNYLQERIGGVEGRTVISVTEGNEFEDEGNNFKVRGNIEEDFQKLFASVRERQLEVEGIIYGWALPNTNLSQETILQPYFHLVKTVLSFKLNKQPRIMAVTSSTMPVEDNDLSHFHAGTLWAFTKSLKNEHYEINCRCIEIDETPDEKGLQALFYEIWNCDKITQVVYHGATRYVPKLTALKPLNEALKLPKGVDRYQLILPESKTIADLQFGPLELGKLKEEDVEIQIKASALNFRDVLSVLKPSEEFKNINTVGLDLAGVVKRVGEKVTKWKVGDRVSGCNVHLNALPSHLKLHQDLLIGLSQNTTFCEAATIPAVYVTSIVCLLDIAKIRKEDVVLIHTAAGGVGLSAIEICKHVGCTIIATAGGKRKQNYLRSLGIQHIFHSRNTQYGDQILELTNGRGVNVVLNSLTSEGFKETTLKACAKNARFVEMSKLNIWTPDEVKRLRPDVDYRIVDISAGDNNDWCRYMEQVGGFLETGIVKPIPYVRFDAQNVREALQYMQKAKHIGKIVCVMPELRNECGDIQVFTPMFNDNSTYLITGGLGGIGFVVCLWMIEMGAKHLVLAGRSLPSSTVQHKINDLNSNGANVIPVQLDVANLEECEKLIKIKMGEMRLPPLRGVMHAAGTLSDGLISNQEWTKLSSTFTTKIQGTLNLHELTKHLNLEHFVVFSSMAALIGTPGQCNHTAGNMFQDNFIHYRNSIGLPGTSVNWGQWGEVGVATEIDVPGVNPISNLQGVKALQYALKSQRTQTAACNMKSFVMLSKLNPTLSTYLDERIWTKHSAGGSITLKSDEFWERYDSKSEIEERTNVIKEQLKSILRSILKLDDADKVDNNADFQEMGVDSLMFVEIKNSLQSMLGDRLSVNASTLKDCSNINVLADTLVGLIEGAQAGANIKPTIEEVNALIREDSQLPEHIKAKEGQKTVDVKDITRVLLTGSTGTLGPYIIERLTNSAQISQVVCLIRPTKKYSVEERLHKILDEKALLTKIKMRKVRCVTGNVALKHLGLNSDVWEELSESIDAIVHCAAHVEHTEYYRKKDSTKDTRAVNTGGTKNLLEFACERKLKHVFQASSLIYVSNVDDQGRILETWPDVGEFDGITPFAYPISKHVGDCLLKEALNRGIPCKSVRLPLIVGESNTGRCSAEGNHELMRYMFILKNGMTPSLPVAAPMLPVDICADVSTQIFLNPSAPSDVYNVLHSKPDLEQEFVEVAKKLGYKVEIVEFSEFSKKMQESLAISDSSMGLFAELYKDEDTFMGPTMNSPIIKQWLEGNEEVFMSNKIPRFIPNFYESQRPTMEYVYKDLLFIKEQGWFEKFGLHETIFTENKLENGK</sequence>
<dbReference type="InterPro" id="IPR036291">
    <property type="entry name" value="NAD(P)-bd_dom_sf"/>
</dbReference>
<dbReference type="InterPro" id="IPR049490">
    <property type="entry name" value="C883_1060-like_KR_N"/>
</dbReference>
<dbReference type="Pfam" id="PF02801">
    <property type="entry name" value="Ketoacyl-synt_C"/>
    <property type="match status" value="1"/>
</dbReference>
<dbReference type="SMART" id="SM00826">
    <property type="entry name" value="PKS_DH"/>
    <property type="match status" value="1"/>
</dbReference>
<keyword evidence="12" id="KW-1185">Reference proteome</keyword>
<evidence type="ECO:0000256" key="1">
    <source>
        <dbReference type="ARBA" id="ARBA00022450"/>
    </source>
</evidence>
<dbReference type="PANTHER" id="PTHR45681">
    <property type="entry name" value="POLYKETIDE SYNTHASE 44-RELATED"/>
    <property type="match status" value="1"/>
</dbReference>
<gene>
    <name evidence="11" type="ORF">ODALV1_LOCUS5938</name>
</gene>
<dbReference type="SUPFAM" id="SSF55048">
    <property type="entry name" value="Probable ACP-binding domain of malonyl-CoA ACP transacylase"/>
    <property type="match status" value="1"/>
</dbReference>
<dbReference type="SUPFAM" id="SSF53448">
    <property type="entry name" value="Nucleotide-diphospho-sugar transferases"/>
    <property type="match status" value="1"/>
</dbReference>
<dbReference type="InterPro" id="IPR020841">
    <property type="entry name" value="PKS_Beta-ketoAc_synthase_dom"/>
</dbReference>
<evidence type="ECO:0000313" key="12">
    <source>
        <dbReference type="Proteomes" id="UP001642540"/>
    </source>
</evidence>
<dbReference type="InterPro" id="IPR014030">
    <property type="entry name" value="Ketoacyl_synth_N"/>
</dbReference>
<dbReference type="Pfam" id="PF21394">
    <property type="entry name" value="Beta-ketacyl_N"/>
    <property type="match status" value="1"/>
</dbReference>
<feature type="active site" description="Proton donor; for dehydratase activity" evidence="7">
    <location>
        <position position="1360"/>
    </location>
</feature>
<dbReference type="InterPro" id="IPR018201">
    <property type="entry name" value="Ketoacyl_synth_AS"/>
</dbReference>
<feature type="domain" description="PKS/mFAS DH" evidence="10">
    <location>
        <begin position="1137"/>
        <end position="1447"/>
    </location>
</feature>
<dbReference type="InterPro" id="IPR042104">
    <property type="entry name" value="PKS_dehydratase_sf"/>
</dbReference>
<dbReference type="Gene3D" id="3.40.50.150">
    <property type="entry name" value="Vaccinia Virus protein VP39"/>
    <property type="match status" value="1"/>
</dbReference>
<evidence type="ECO:0008006" key="13">
    <source>
        <dbReference type="Google" id="ProtNLM"/>
    </source>
</evidence>
<dbReference type="InterPro" id="IPR020806">
    <property type="entry name" value="PKS_PP-bd"/>
</dbReference>
<reference evidence="11 12" key="1">
    <citation type="submission" date="2024-08" db="EMBL/GenBank/DDBJ databases">
        <authorList>
            <person name="Cucini C."/>
            <person name="Frati F."/>
        </authorList>
    </citation>
    <scope>NUCLEOTIDE SEQUENCE [LARGE SCALE GENOMIC DNA]</scope>
</reference>
<dbReference type="Pfam" id="PF00107">
    <property type="entry name" value="ADH_zinc_N"/>
    <property type="match status" value="1"/>
</dbReference>
<dbReference type="Pfam" id="PF14765">
    <property type="entry name" value="PS-DH"/>
    <property type="match status" value="1"/>
</dbReference>
<dbReference type="Gene3D" id="3.40.47.10">
    <property type="match status" value="1"/>
</dbReference>
<dbReference type="SMART" id="SM00829">
    <property type="entry name" value="PKS_ER"/>
    <property type="match status" value="1"/>
</dbReference>
<dbReference type="Gene3D" id="3.90.180.10">
    <property type="entry name" value="Medium-chain alcohol dehydrogenases, catalytic domain"/>
    <property type="match status" value="1"/>
</dbReference>
<evidence type="ECO:0000259" key="9">
    <source>
        <dbReference type="PROSITE" id="PS52004"/>
    </source>
</evidence>
<dbReference type="Pfam" id="PF08240">
    <property type="entry name" value="ADH_N"/>
    <property type="match status" value="1"/>
</dbReference>
<dbReference type="EMBL" id="CAXLJM020000019">
    <property type="protein sequence ID" value="CAL8084892.1"/>
    <property type="molecule type" value="Genomic_DNA"/>
</dbReference>
<dbReference type="InterPro" id="IPR011032">
    <property type="entry name" value="GroES-like_sf"/>
</dbReference>
<dbReference type="Pfam" id="PF00698">
    <property type="entry name" value="Acyl_transf_1"/>
    <property type="match status" value="1"/>
</dbReference>
<evidence type="ECO:0000256" key="2">
    <source>
        <dbReference type="ARBA" id="ARBA00022553"/>
    </source>
</evidence>
<dbReference type="InterPro" id="IPR016036">
    <property type="entry name" value="Malonyl_transacylase_ACP-bd"/>
</dbReference>
<evidence type="ECO:0000256" key="3">
    <source>
        <dbReference type="ARBA" id="ARBA00022679"/>
    </source>
</evidence>
<dbReference type="Gene3D" id="3.40.366.10">
    <property type="entry name" value="Malonyl-Coenzyme A Acyl Carrier Protein, domain 2"/>
    <property type="match status" value="1"/>
</dbReference>
<dbReference type="PROSITE" id="PS52019">
    <property type="entry name" value="PKS_MFAS_DH"/>
    <property type="match status" value="1"/>
</dbReference>
<protein>
    <recommendedName>
        <fullName evidence="13">Erythronolide synthase, modules 3 and 4</fullName>
    </recommendedName>
</protein>
<dbReference type="SUPFAM" id="SSF51735">
    <property type="entry name" value="NAD(P)-binding Rossmann-fold domains"/>
    <property type="match status" value="4"/>
</dbReference>
<dbReference type="InterPro" id="IPR013217">
    <property type="entry name" value="Methyltransf_12"/>
</dbReference>
<dbReference type="InterPro" id="IPR013149">
    <property type="entry name" value="ADH-like_C"/>
</dbReference>
<evidence type="ECO:0000313" key="11">
    <source>
        <dbReference type="EMBL" id="CAL8084892.1"/>
    </source>
</evidence>
<dbReference type="Gene3D" id="3.90.550.10">
    <property type="entry name" value="Spore Coat Polysaccharide Biosynthesis Protein SpsA, Chain A"/>
    <property type="match status" value="1"/>
</dbReference>
<organism evidence="11 12">
    <name type="scientific">Orchesella dallaii</name>
    <dbReference type="NCBI Taxonomy" id="48710"/>
    <lineage>
        <taxon>Eukaryota</taxon>
        <taxon>Metazoa</taxon>
        <taxon>Ecdysozoa</taxon>
        <taxon>Arthropoda</taxon>
        <taxon>Hexapoda</taxon>
        <taxon>Collembola</taxon>
        <taxon>Entomobryomorpha</taxon>
        <taxon>Entomobryoidea</taxon>
        <taxon>Orchesellidae</taxon>
        <taxon>Orchesellinae</taxon>
        <taxon>Orchesella</taxon>
    </lineage>
</organism>
<dbReference type="InterPro" id="IPR009081">
    <property type="entry name" value="PP-bd_ACP"/>
</dbReference>
<accession>A0ABP1Q0S8</accession>
<dbReference type="InterPro" id="IPR016039">
    <property type="entry name" value="Thiolase-like"/>
</dbReference>
<dbReference type="SMART" id="SM00825">
    <property type="entry name" value="PKS_KS"/>
    <property type="match status" value="1"/>
</dbReference>
<feature type="domain" description="Carrier" evidence="8">
    <location>
        <begin position="2717"/>
        <end position="2794"/>
    </location>
</feature>
<dbReference type="Proteomes" id="UP001642540">
    <property type="component" value="Unassembled WGS sequence"/>
</dbReference>
<dbReference type="SUPFAM" id="SSF53335">
    <property type="entry name" value="S-adenosyl-L-methionine-dependent methyltransferases"/>
    <property type="match status" value="1"/>
</dbReference>
<feature type="domain" description="Ketosynthase family 3 (KS3)" evidence="9">
    <location>
        <begin position="257"/>
        <end position="677"/>
    </location>
</feature>